<keyword evidence="4 6" id="KW-1133">Transmembrane helix</keyword>
<evidence type="ECO:0000256" key="3">
    <source>
        <dbReference type="ARBA" id="ARBA00022692"/>
    </source>
</evidence>
<dbReference type="Gene3D" id="1.10.3720.10">
    <property type="entry name" value="MetI-like"/>
    <property type="match status" value="1"/>
</dbReference>
<feature type="transmembrane region" description="Helical" evidence="6">
    <location>
        <begin position="49"/>
        <end position="73"/>
    </location>
</feature>
<dbReference type="PANTHER" id="PTHR30177:SF4">
    <property type="entry name" value="OSMOPROTECTANT IMPORT PERMEASE PROTEIN OSMW"/>
    <property type="match status" value="1"/>
</dbReference>
<dbReference type="PROSITE" id="PS50928">
    <property type="entry name" value="ABC_TM1"/>
    <property type="match status" value="1"/>
</dbReference>
<name>A0A934SJQ8_9MICO</name>
<dbReference type="GO" id="GO:0055085">
    <property type="term" value="P:transmembrane transport"/>
    <property type="evidence" value="ECO:0007669"/>
    <property type="project" value="InterPro"/>
</dbReference>
<evidence type="ECO:0000256" key="2">
    <source>
        <dbReference type="ARBA" id="ARBA00022448"/>
    </source>
</evidence>
<feature type="transmembrane region" description="Helical" evidence="6">
    <location>
        <begin position="79"/>
        <end position="96"/>
    </location>
</feature>
<keyword evidence="5 6" id="KW-0472">Membrane</keyword>
<feature type="domain" description="ABC transmembrane type-1" evidence="7">
    <location>
        <begin position="15"/>
        <end position="205"/>
    </location>
</feature>
<evidence type="ECO:0000256" key="5">
    <source>
        <dbReference type="ARBA" id="ARBA00023136"/>
    </source>
</evidence>
<protein>
    <submittedName>
        <fullName evidence="8">ABC transporter permease subunit</fullName>
    </submittedName>
</protein>
<dbReference type="AlphaFoldDB" id="A0A934SJQ8"/>
<dbReference type="RefSeq" id="WP_200554893.1">
    <property type="nucleotide sequence ID" value="NZ_JAEPES010000001.1"/>
</dbReference>
<dbReference type="InterPro" id="IPR051204">
    <property type="entry name" value="ABC_transp_perm/SBD"/>
</dbReference>
<evidence type="ECO:0000256" key="6">
    <source>
        <dbReference type="RuleBase" id="RU363032"/>
    </source>
</evidence>
<feature type="transmembrane region" description="Helical" evidence="6">
    <location>
        <begin position="20"/>
        <end position="40"/>
    </location>
</feature>
<dbReference type="GO" id="GO:0031460">
    <property type="term" value="P:glycine betaine transport"/>
    <property type="evidence" value="ECO:0007669"/>
    <property type="project" value="TreeGrafter"/>
</dbReference>
<dbReference type="Proteomes" id="UP000636458">
    <property type="component" value="Unassembled WGS sequence"/>
</dbReference>
<keyword evidence="9" id="KW-1185">Reference proteome</keyword>
<gene>
    <name evidence="8" type="ORF">IV501_02880</name>
</gene>
<feature type="transmembrane region" description="Helical" evidence="6">
    <location>
        <begin position="143"/>
        <end position="167"/>
    </location>
</feature>
<evidence type="ECO:0000259" key="7">
    <source>
        <dbReference type="PROSITE" id="PS50928"/>
    </source>
</evidence>
<dbReference type="InterPro" id="IPR000515">
    <property type="entry name" value="MetI-like"/>
</dbReference>
<dbReference type="InterPro" id="IPR035906">
    <property type="entry name" value="MetI-like_sf"/>
</dbReference>
<comment type="caution">
    <text evidence="8">The sequence shown here is derived from an EMBL/GenBank/DDBJ whole genome shotgun (WGS) entry which is preliminary data.</text>
</comment>
<evidence type="ECO:0000313" key="8">
    <source>
        <dbReference type="EMBL" id="MBK4346570.1"/>
    </source>
</evidence>
<dbReference type="GO" id="GO:0005886">
    <property type="term" value="C:plasma membrane"/>
    <property type="evidence" value="ECO:0007669"/>
    <property type="project" value="UniProtKB-SubCell"/>
</dbReference>
<accession>A0A934SJQ8</accession>
<dbReference type="Pfam" id="PF00528">
    <property type="entry name" value="BPD_transp_1"/>
    <property type="match status" value="1"/>
</dbReference>
<keyword evidence="2 6" id="KW-0813">Transport</keyword>
<reference evidence="8" key="1">
    <citation type="submission" date="2021-01" db="EMBL/GenBank/DDBJ databases">
        <title>Lacisediminihabitans sp. nov. strain G11-30, isolated from Antarctic Soil.</title>
        <authorList>
            <person name="Li J."/>
        </authorList>
    </citation>
    <scope>NUCLEOTIDE SEQUENCE</scope>
    <source>
        <strain evidence="8">G11-30</strain>
    </source>
</reference>
<proteinExistence type="inferred from homology"/>
<feature type="transmembrane region" description="Helical" evidence="6">
    <location>
        <begin position="179"/>
        <end position="200"/>
    </location>
</feature>
<keyword evidence="3 6" id="KW-0812">Transmembrane</keyword>
<sequence>MDWVWTNFGLIWGLTLSQVWLSALPVVIGFVLSIPLGYLASRSRVARSILLSVGGILYTIPSLALFIVIPVIIGTSLLDPTNVIIALTVYAVAIMVRSSADAFASVPGSVQDSATAVGFSRAQRFFAVDFPLSGPVLLAGIRVVSVSTVSLVSVGSVIGVSSLGFLFTDGFQRKFYTEIWAGIVGTLVVAAVFDIVLVLIGRALMPWNRRATPNLARIVGSKRSLVPHK</sequence>
<dbReference type="SUPFAM" id="SSF161098">
    <property type="entry name" value="MetI-like"/>
    <property type="match status" value="1"/>
</dbReference>
<evidence type="ECO:0000256" key="4">
    <source>
        <dbReference type="ARBA" id="ARBA00022989"/>
    </source>
</evidence>
<evidence type="ECO:0000256" key="1">
    <source>
        <dbReference type="ARBA" id="ARBA00004141"/>
    </source>
</evidence>
<dbReference type="EMBL" id="JAEPES010000001">
    <property type="protein sequence ID" value="MBK4346570.1"/>
    <property type="molecule type" value="Genomic_DNA"/>
</dbReference>
<organism evidence="8 9">
    <name type="scientific">Lacisediminihabitans changchengi</name>
    <dbReference type="NCBI Taxonomy" id="2787634"/>
    <lineage>
        <taxon>Bacteria</taxon>
        <taxon>Bacillati</taxon>
        <taxon>Actinomycetota</taxon>
        <taxon>Actinomycetes</taxon>
        <taxon>Micrococcales</taxon>
        <taxon>Microbacteriaceae</taxon>
        <taxon>Lacisediminihabitans</taxon>
    </lineage>
</organism>
<comment type="subcellular location">
    <subcellularLocation>
        <location evidence="6">Cell membrane</location>
        <topology evidence="6">Multi-pass membrane protein</topology>
    </subcellularLocation>
    <subcellularLocation>
        <location evidence="1">Membrane</location>
        <topology evidence="1">Multi-pass membrane protein</topology>
    </subcellularLocation>
</comment>
<evidence type="ECO:0000313" key="9">
    <source>
        <dbReference type="Proteomes" id="UP000636458"/>
    </source>
</evidence>
<comment type="similarity">
    <text evidence="6">Belongs to the binding-protein-dependent transport system permease family.</text>
</comment>
<dbReference type="CDD" id="cd06261">
    <property type="entry name" value="TM_PBP2"/>
    <property type="match status" value="1"/>
</dbReference>
<dbReference type="PANTHER" id="PTHR30177">
    <property type="entry name" value="GLYCINE BETAINE/L-PROLINE TRANSPORT SYSTEM PERMEASE PROTEIN PROW"/>
    <property type="match status" value="1"/>
</dbReference>